<comment type="caution">
    <text evidence="1">The sequence shown here is derived from an EMBL/GenBank/DDBJ whole genome shotgun (WGS) entry which is preliminary data.</text>
</comment>
<name>A0AAV9ZWC0_9AGAR</name>
<organism evidence="1 2">
    <name type="scientific">Favolaschia claudopus</name>
    <dbReference type="NCBI Taxonomy" id="2862362"/>
    <lineage>
        <taxon>Eukaryota</taxon>
        <taxon>Fungi</taxon>
        <taxon>Dikarya</taxon>
        <taxon>Basidiomycota</taxon>
        <taxon>Agaricomycotina</taxon>
        <taxon>Agaricomycetes</taxon>
        <taxon>Agaricomycetidae</taxon>
        <taxon>Agaricales</taxon>
        <taxon>Marasmiineae</taxon>
        <taxon>Mycenaceae</taxon>
        <taxon>Favolaschia</taxon>
    </lineage>
</organism>
<dbReference type="Proteomes" id="UP001362999">
    <property type="component" value="Unassembled WGS sequence"/>
</dbReference>
<accession>A0AAV9ZWC0</accession>
<protein>
    <submittedName>
        <fullName evidence="1">Uncharacterized protein</fullName>
    </submittedName>
</protein>
<evidence type="ECO:0000313" key="1">
    <source>
        <dbReference type="EMBL" id="KAK6993139.1"/>
    </source>
</evidence>
<dbReference type="EMBL" id="JAWWNJ010000103">
    <property type="protein sequence ID" value="KAK6993139.1"/>
    <property type="molecule type" value="Genomic_DNA"/>
</dbReference>
<reference evidence="1 2" key="1">
    <citation type="journal article" date="2024" name="J Genomics">
        <title>Draft genome sequencing and assembly of Favolaschia claudopus CIRM-BRFM 2984 isolated from oak limbs.</title>
        <authorList>
            <person name="Navarro D."/>
            <person name="Drula E."/>
            <person name="Chaduli D."/>
            <person name="Cazenave R."/>
            <person name="Ahrendt S."/>
            <person name="Wang J."/>
            <person name="Lipzen A."/>
            <person name="Daum C."/>
            <person name="Barry K."/>
            <person name="Grigoriev I.V."/>
            <person name="Favel A."/>
            <person name="Rosso M.N."/>
            <person name="Martin F."/>
        </authorList>
    </citation>
    <scope>NUCLEOTIDE SEQUENCE [LARGE SCALE GENOMIC DNA]</scope>
    <source>
        <strain evidence="1 2">CIRM-BRFM 2984</strain>
    </source>
</reference>
<sequence>MYHLVEFSFSILVHTAIIKPGLLDGIIPAGKTRRYSNTAQYLARAGLPNFGLKTGILKELLPPITAISSNPKLIACAEEAWKNVNVDQLFEVLDNHPIFFKRPRDVLAEFATEKFLEWWLGEEIVRRLKTLFPSIQELCASRTKLHETQKAWATMGSDELPTLFIKVPSPGHGSSPPVQPGSCPIILNEQQLQNLKVTEIEASLATFRACWRTGMTVIPRAYRLKRKAQKLAALRKATAEYSHIQAQRKYSCGKIKLLTK</sequence>
<keyword evidence="2" id="KW-1185">Reference proteome</keyword>
<dbReference type="AlphaFoldDB" id="A0AAV9ZWC0"/>
<gene>
    <name evidence="1" type="ORF">R3P38DRAFT_3371681</name>
</gene>
<proteinExistence type="predicted"/>
<evidence type="ECO:0000313" key="2">
    <source>
        <dbReference type="Proteomes" id="UP001362999"/>
    </source>
</evidence>